<keyword evidence="1 2" id="KW-0238">DNA-binding</keyword>
<dbReference type="PROSITE" id="PS50977">
    <property type="entry name" value="HTH_TETR_2"/>
    <property type="match status" value="1"/>
</dbReference>
<evidence type="ECO:0000256" key="3">
    <source>
        <dbReference type="SAM" id="MobiDB-lite"/>
    </source>
</evidence>
<organism evidence="5 6">
    <name type="scientific">Brucella pseudogrignonensis</name>
    <dbReference type="NCBI Taxonomy" id="419475"/>
    <lineage>
        <taxon>Bacteria</taxon>
        <taxon>Pseudomonadati</taxon>
        <taxon>Pseudomonadota</taxon>
        <taxon>Alphaproteobacteria</taxon>
        <taxon>Hyphomicrobiales</taxon>
        <taxon>Brucellaceae</taxon>
        <taxon>Brucella/Ochrobactrum group</taxon>
        <taxon>Brucella</taxon>
    </lineage>
</organism>
<dbReference type="Gene3D" id="1.10.357.10">
    <property type="entry name" value="Tetracycline Repressor, domain 2"/>
    <property type="match status" value="1"/>
</dbReference>
<comment type="caution">
    <text evidence="5">The sequence shown here is derived from an EMBL/GenBank/DDBJ whole genome shotgun (WGS) entry which is preliminary data.</text>
</comment>
<sequence>MVTDATAPANAPAEAGASDKAEGATRIQAINRRLILDAALDVFSAYGFRGTTVDQIAEKAGMSKPNLLYYFPRKQNIYVTVLEETLTEWLGPFESINPDGDPLEELRNYIAQKLELSAKRPAASRLFANEILHGAPAITDFLKGHLKDLVDEKAQVIHRWIEEKRIAPIDPYHLIFTIWAVTQHYSDFSVQVAAILGNRAGQPDFYEQTARSIAAIILDGVRVRDDVSPL</sequence>
<evidence type="ECO:0000256" key="1">
    <source>
        <dbReference type="ARBA" id="ARBA00023125"/>
    </source>
</evidence>
<evidence type="ECO:0000259" key="4">
    <source>
        <dbReference type="PROSITE" id="PS50977"/>
    </source>
</evidence>
<dbReference type="RefSeq" id="WP_310010950.1">
    <property type="nucleotide sequence ID" value="NZ_JAVDQT010000001.1"/>
</dbReference>
<name>A0ABU1M7Q3_9HYPH</name>
<feature type="DNA-binding region" description="H-T-H motif" evidence="2">
    <location>
        <begin position="52"/>
        <end position="71"/>
    </location>
</feature>
<gene>
    <name evidence="5" type="ORF">J2782_001481</name>
</gene>
<dbReference type="Pfam" id="PF00440">
    <property type="entry name" value="TetR_N"/>
    <property type="match status" value="1"/>
</dbReference>
<protein>
    <submittedName>
        <fullName evidence="5">TetR/AcrR family transcriptional regulator</fullName>
    </submittedName>
</protein>
<dbReference type="Proteomes" id="UP001184614">
    <property type="component" value="Unassembled WGS sequence"/>
</dbReference>
<proteinExistence type="predicted"/>
<dbReference type="SUPFAM" id="SSF48498">
    <property type="entry name" value="Tetracyclin repressor-like, C-terminal domain"/>
    <property type="match status" value="1"/>
</dbReference>
<dbReference type="Gene3D" id="1.10.10.60">
    <property type="entry name" value="Homeodomain-like"/>
    <property type="match status" value="1"/>
</dbReference>
<dbReference type="InterPro" id="IPR013573">
    <property type="entry name" value="Tscrpt_reg_YcdC_C"/>
</dbReference>
<dbReference type="EMBL" id="JAVDQT010000001">
    <property type="protein sequence ID" value="MDR6431776.1"/>
    <property type="molecule type" value="Genomic_DNA"/>
</dbReference>
<dbReference type="SUPFAM" id="SSF46689">
    <property type="entry name" value="Homeodomain-like"/>
    <property type="match status" value="1"/>
</dbReference>
<dbReference type="InterPro" id="IPR036271">
    <property type="entry name" value="Tet_transcr_reg_TetR-rel_C_sf"/>
</dbReference>
<evidence type="ECO:0000313" key="5">
    <source>
        <dbReference type="EMBL" id="MDR6431776.1"/>
    </source>
</evidence>
<dbReference type="PANTHER" id="PTHR30055:SF196">
    <property type="entry name" value="HTH-TYPE TRANSCRIPTIONAL REGULATOR RUTR"/>
    <property type="match status" value="1"/>
</dbReference>
<feature type="domain" description="HTH tetR-type" evidence="4">
    <location>
        <begin position="29"/>
        <end position="89"/>
    </location>
</feature>
<dbReference type="InterPro" id="IPR001647">
    <property type="entry name" value="HTH_TetR"/>
</dbReference>
<dbReference type="InterPro" id="IPR050109">
    <property type="entry name" value="HTH-type_TetR-like_transc_reg"/>
</dbReference>
<feature type="region of interest" description="Disordered" evidence="3">
    <location>
        <begin position="1"/>
        <end position="22"/>
    </location>
</feature>
<feature type="compositionally biased region" description="Low complexity" evidence="3">
    <location>
        <begin position="1"/>
        <end position="16"/>
    </location>
</feature>
<reference evidence="5 6" key="1">
    <citation type="submission" date="2023-07" db="EMBL/GenBank/DDBJ databases">
        <title>Sorghum-associated microbial communities from plants grown in Nebraska, USA.</title>
        <authorList>
            <person name="Schachtman D."/>
        </authorList>
    </citation>
    <scope>NUCLEOTIDE SEQUENCE [LARGE SCALE GENOMIC DNA]</scope>
    <source>
        <strain evidence="5 6">DS1730</strain>
    </source>
</reference>
<evidence type="ECO:0000256" key="2">
    <source>
        <dbReference type="PROSITE-ProRule" id="PRU00335"/>
    </source>
</evidence>
<dbReference type="PANTHER" id="PTHR30055">
    <property type="entry name" value="HTH-TYPE TRANSCRIPTIONAL REGULATOR RUTR"/>
    <property type="match status" value="1"/>
</dbReference>
<keyword evidence="6" id="KW-1185">Reference proteome</keyword>
<dbReference type="PRINTS" id="PR00455">
    <property type="entry name" value="HTHTETR"/>
</dbReference>
<dbReference type="Pfam" id="PF08362">
    <property type="entry name" value="TetR_C_3"/>
    <property type="match status" value="1"/>
</dbReference>
<dbReference type="InterPro" id="IPR009057">
    <property type="entry name" value="Homeodomain-like_sf"/>
</dbReference>
<accession>A0ABU1M7Q3</accession>
<evidence type="ECO:0000313" key="6">
    <source>
        <dbReference type="Proteomes" id="UP001184614"/>
    </source>
</evidence>